<dbReference type="EMBL" id="ASXJ01000040">
    <property type="protein sequence ID" value="ERM03102.1"/>
    <property type="molecule type" value="Genomic_DNA"/>
</dbReference>
<gene>
    <name evidence="1" type="ORF">Q644_13225</name>
</gene>
<evidence type="ECO:0000313" key="1">
    <source>
        <dbReference type="EMBL" id="ERM03102.1"/>
    </source>
</evidence>
<name>U4VJN7_9HYPH</name>
<evidence type="ECO:0000313" key="2">
    <source>
        <dbReference type="Proteomes" id="UP000016842"/>
    </source>
</evidence>
<organism evidence="1 2">
    <name type="scientific">Brucella intermedia 229E</name>
    <dbReference type="NCBI Taxonomy" id="1337887"/>
    <lineage>
        <taxon>Bacteria</taxon>
        <taxon>Pseudomonadati</taxon>
        <taxon>Pseudomonadota</taxon>
        <taxon>Alphaproteobacteria</taxon>
        <taxon>Hyphomicrobiales</taxon>
        <taxon>Brucellaceae</taxon>
        <taxon>Brucella/Ochrobactrum group</taxon>
        <taxon>Brucella</taxon>
    </lineage>
</organism>
<comment type="caution">
    <text evidence="1">The sequence shown here is derived from an EMBL/GenBank/DDBJ whole genome shotgun (WGS) entry which is preliminary data.</text>
</comment>
<accession>U4VJN7</accession>
<dbReference type="Proteomes" id="UP000016842">
    <property type="component" value="Unassembled WGS sequence"/>
</dbReference>
<sequence>MWRMFHNEHSALRRAVMITVRTYANDDLQAADRDQSWPEGDNGSGDLGLRSQNPFPVFKKQRRCDAKQLLVYRLEFSNECLCCFRYFEITIFLIQLSRLDEIATIANYFSRISMPFHCKHGYTMDKTVPPVRSFF</sequence>
<reference evidence="1 2" key="1">
    <citation type="journal article" date="2014" name="FEMS Microbiol. Lett.">
        <title>Genome sequencing analysis reveals virulence-related gene content of Ochrobactrum intermedium strain 229E, a urease-positive strain isolated from the human gastric niche.</title>
        <authorList>
            <person name="Kulkarni G.J."/>
            <person name="Shetty S."/>
            <person name="Dharne M.S."/>
            <person name="Shouche Y.S."/>
        </authorList>
    </citation>
    <scope>NUCLEOTIDE SEQUENCE [LARGE SCALE GENOMIC DNA]</scope>
    <source>
        <strain evidence="1 2">229E</strain>
    </source>
</reference>
<proteinExistence type="predicted"/>
<dbReference type="AlphaFoldDB" id="U4VJN7"/>
<protein>
    <submittedName>
        <fullName evidence="1">Uncharacterized protein</fullName>
    </submittedName>
</protein>